<dbReference type="InterPro" id="IPR012340">
    <property type="entry name" value="NA-bd_OB-fold"/>
</dbReference>
<keyword evidence="1 2" id="KW-0238">DNA-binding</keyword>
<evidence type="ECO:0000256" key="3">
    <source>
        <dbReference type="SAM" id="MobiDB-lite"/>
    </source>
</evidence>
<dbReference type="STRING" id="931089.CDES_11150"/>
<proteinExistence type="predicted"/>
<dbReference type="EMBL" id="CP009220">
    <property type="protein sequence ID" value="ALC06601.1"/>
    <property type="molecule type" value="Genomic_DNA"/>
</dbReference>
<protein>
    <submittedName>
        <fullName evidence="4">Single-stranded DNA-binding protein</fullName>
    </submittedName>
</protein>
<evidence type="ECO:0000256" key="2">
    <source>
        <dbReference type="PROSITE-ProRule" id="PRU00252"/>
    </source>
</evidence>
<dbReference type="InterPro" id="IPR000424">
    <property type="entry name" value="Primosome_PriB/ssb"/>
</dbReference>
<name>A0A0M4CKR6_9CORY</name>
<dbReference type="CDD" id="cd04496">
    <property type="entry name" value="SSB_OBF"/>
    <property type="match status" value="1"/>
</dbReference>
<dbReference type="AlphaFoldDB" id="A0A0M4CKR6"/>
<organism evidence="4 5">
    <name type="scientific">Corynebacterium deserti GIMN1.010</name>
    <dbReference type="NCBI Taxonomy" id="931089"/>
    <lineage>
        <taxon>Bacteria</taxon>
        <taxon>Bacillati</taxon>
        <taxon>Actinomycetota</taxon>
        <taxon>Actinomycetes</taxon>
        <taxon>Mycobacteriales</taxon>
        <taxon>Corynebacteriaceae</taxon>
        <taxon>Corynebacterium</taxon>
    </lineage>
</organism>
<dbReference type="SUPFAM" id="SSF50249">
    <property type="entry name" value="Nucleic acid-binding proteins"/>
    <property type="match status" value="1"/>
</dbReference>
<evidence type="ECO:0000256" key="1">
    <source>
        <dbReference type="ARBA" id="ARBA00023125"/>
    </source>
</evidence>
<dbReference type="GO" id="GO:0003697">
    <property type="term" value="F:single-stranded DNA binding"/>
    <property type="evidence" value="ECO:0007669"/>
    <property type="project" value="InterPro"/>
</dbReference>
<feature type="region of interest" description="Disordered" evidence="3">
    <location>
        <begin position="130"/>
        <end position="187"/>
    </location>
</feature>
<evidence type="ECO:0000313" key="4">
    <source>
        <dbReference type="EMBL" id="ALC06601.1"/>
    </source>
</evidence>
<evidence type="ECO:0000313" key="5">
    <source>
        <dbReference type="Proteomes" id="UP000068067"/>
    </source>
</evidence>
<keyword evidence="5" id="KW-1185">Reference proteome</keyword>
<gene>
    <name evidence="4" type="ORF">CDES_11150</name>
</gene>
<dbReference type="OrthoDB" id="4427276at2"/>
<reference evidence="4 5" key="1">
    <citation type="submission" date="2014-08" db="EMBL/GenBank/DDBJ databases">
        <title>Complete genome sequence of Corynebacterium deserti GIMN1.010 (=DSM 45689), isolated from desert sand in western China.</title>
        <authorList>
            <person name="Ruckert C."/>
            <person name="Albersmeier A."/>
            <person name="Kalinowski J."/>
        </authorList>
    </citation>
    <scope>NUCLEOTIDE SEQUENCE [LARGE SCALE GENOMIC DNA]</scope>
    <source>
        <strain evidence="4 5">GIMN1.010</strain>
    </source>
</reference>
<dbReference type="Pfam" id="PF00436">
    <property type="entry name" value="SSB"/>
    <property type="match status" value="1"/>
</dbReference>
<feature type="compositionally biased region" description="Basic and acidic residues" evidence="3">
    <location>
        <begin position="149"/>
        <end position="187"/>
    </location>
</feature>
<dbReference type="RefSeq" id="WP_053545521.1">
    <property type="nucleotide sequence ID" value="NZ_CP009220.1"/>
</dbReference>
<dbReference type="Gene3D" id="2.40.50.140">
    <property type="entry name" value="Nucleic acid-binding proteins"/>
    <property type="match status" value="1"/>
</dbReference>
<accession>A0A0M4CKR6</accession>
<dbReference type="PROSITE" id="PS50935">
    <property type="entry name" value="SSB"/>
    <property type="match status" value="1"/>
</dbReference>
<sequence length="187" mass="20811">MINTPITIAGRIVSDSIYLERKDGADGVLKIRVATSRSYRQGDTWHNLDKLFISVEAWGRLGINAHRSLKPGVSVIVQGFLYTNEWELPPAEEGGKAQKRQEIRMRATSIGVDLNHYVVGFKETRPNAYNNPGGIELPDTTSGNYPDVEGMREAKRQAEAQAEVRSDGEAQAEDRELAYAGREEAHE</sequence>
<dbReference type="KEGG" id="cdx:CDES_11150"/>
<dbReference type="Proteomes" id="UP000068067">
    <property type="component" value="Chromosome"/>
</dbReference>
<dbReference type="PATRIC" id="fig|931089.4.peg.2258"/>